<reference evidence="2" key="1">
    <citation type="journal article" date="2012" name="PLoS ONE">
        <title>Gene sets for utilization of primary and secondary nutrition supplies in the distal gut of endangered iberian lynx.</title>
        <authorList>
            <person name="Alcaide M."/>
            <person name="Messina E."/>
            <person name="Richter M."/>
            <person name="Bargiela R."/>
            <person name="Peplies J."/>
            <person name="Huws S.A."/>
            <person name="Newbold C.J."/>
            <person name="Golyshin P.N."/>
            <person name="Simon M.A."/>
            <person name="Lopez G."/>
            <person name="Yakimov M.M."/>
            <person name="Ferrer M."/>
        </authorList>
    </citation>
    <scope>NUCLEOTIDE SEQUENCE</scope>
</reference>
<dbReference type="AlphaFoldDB" id="J9GH31"/>
<gene>
    <name evidence="2" type="ORF">EVA_10750</name>
</gene>
<evidence type="ECO:0000256" key="1">
    <source>
        <dbReference type="SAM" id="Phobius"/>
    </source>
</evidence>
<keyword evidence="1" id="KW-0472">Membrane</keyword>
<organism evidence="2">
    <name type="scientific">gut metagenome</name>
    <dbReference type="NCBI Taxonomy" id="749906"/>
    <lineage>
        <taxon>unclassified sequences</taxon>
        <taxon>metagenomes</taxon>
        <taxon>organismal metagenomes</taxon>
    </lineage>
</organism>
<keyword evidence="1" id="KW-1133">Transmembrane helix</keyword>
<feature type="transmembrane region" description="Helical" evidence="1">
    <location>
        <begin position="29"/>
        <end position="47"/>
    </location>
</feature>
<accession>J9GH31</accession>
<comment type="caution">
    <text evidence="2">The sequence shown here is derived from an EMBL/GenBank/DDBJ whole genome shotgun (WGS) entry which is preliminary data.</text>
</comment>
<name>J9GH31_9ZZZZ</name>
<feature type="transmembrane region" description="Helical" evidence="1">
    <location>
        <begin position="7"/>
        <end position="23"/>
    </location>
</feature>
<proteinExistence type="predicted"/>
<sequence length="49" mass="5726">MRKSKKIGIFGILLILVNIIFFFAFQENIIPFLINISVAIYLCSFLFKK</sequence>
<keyword evidence="1" id="KW-0812">Transmembrane</keyword>
<evidence type="ECO:0000313" key="2">
    <source>
        <dbReference type="EMBL" id="EJX01143.1"/>
    </source>
</evidence>
<dbReference type="EMBL" id="AMCI01003084">
    <property type="protein sequence ID" value="EJX01143.1"/>
    <property type="molecule type" value="Genomic_DNA"/>
</dbReference>
<protein>
    <submittedName>
        <fullName evidence="2">Membrane protein</fullName>
    </submittedName>
</protein>